<evidence type="ECO:0000313" key="3">
    <source>
        <dbReference type="Proteomes" id="UP000070328"/>
    </source>
</evidence>
<name>A0A135SWG5_9PEZI</name>
<accession>A0A135SWG5</accession>
<feature type="domain" description="Heterokaryon incompatibility" evidence="1">
    <location>
        <begin position="316"/>
        <end position="486"/>
    </location>
</feature>
<protein>
    <recommendedName>
        <fullName evidence="1">Heterokaryon incompatibility domain-containing protein</fullName>
    </recommendedName>
</protein>
<dbReference type="PANTHER" id="PTHR33112">
    <property type="entry name" value="DOMAIN PROTEIN, PUTATIVE-RELATED"/>
    <property type="match status" value="1"/>
</dbReference>
<reference evidence="2 3" key="1">
    <citation type="submission" date="2014-02" db="EMBL/GenBank/DDBJ databases">
        <title>The genome sequence of Colletotrichum simmondsii CBS122122.</title>
        <authorList>
            <person name="Baroncelli R."/>
            <person name="Thon M.R."/>
        </authorList>
    </citation>
    <scope>NUCLEOTIDE SEQUENCE [LARGE SCALE GENOMIC DNA]</scope>
    <source>
        <strain evidence="2 3">CBS122122</strain>
    </source>
</reference>
<keyword evidence="3" id="KW-1185">Reference proteome</keyword>
<dbReference type="Pfam" id="PF06985">
    <property type="entry name" value="HET"/>
    <property type="match status" value="1"/>
</dbReference>
<dbReference type="InterPro" id="IPR010730">
    <property type="entry name" value="HET"/>
</dbReference>
<dbReference type="EMBL" id="JFBX01000374">
    <property type="protein sequence ID" value="KXH40254.1"/>
    <property type="molecule type" value="Genomic_DNA"/>
</dbReference>
<sequence length="849" mass="96895">MGSPATDITAKLTKWHEEWSSEQTDNDICTAYVFSPEWESLVPPRWAAYDDLEKRRLAEGAPRLEWQDSVDQSRKALSAMKNLHFKHLEPRLWPVCPLWVHLARYKGGPDFDAHKRLHGWASLLDDWEEIQRLVRDDPDFCGSLSPAQRRSFDLLQYWWRAAYCDKELLSATTARLEKNRPFWTISDPSNGYNLRRIASEVKTDTSLYHSHLFRLFLFELHPMFWEPFLCHMKLSRLQHARYRSSCIATIQKLSYPVIHPNHPPADEQVPYPIVVQNDAEHQRITAAQASIDPYYLWDNESQQTVTVEELPECPPYVCISHTWGRWRTRTDTTVPGVPWLVPENTIYDVRDLPGQLKELGYRYIWFDLFCIPQDKSNPRAGQEIANQASIFKGSSRCIAWINDVESWHGVLAALDWMSLKSQSILSNRDTDAIKDRIAEATQAATVAMELLKKKRREGMENLVDLVDDLTAGEPTFWMSSLWTLQECILCPEIQLYTRTWTRLEDRSGTAISLRTLMVVLRDTRDLNMLPEPIATSFSEPLQYDVKLVNDPNRKTIQDSASDRTFPSAVRDLYQLCIMTRLDNALTAGSPTTILTNANLRHCSSSRAPAIMSAVSVTDWYVEKLEASKSTGKPAPADPMVHGTYPLAFLRECSRKFGAIFYQSMARNLVRSTGTANEMRRVLKRNDSGGTMLPVSKTTGWYAGISGSSDHTYLDRQDHETVADWLVNEDASVSMRAVGIVLTSDDKPGPRKLSGSIDCFLPQDDVKADMESKRYTANVQDMLATLKDLSNGSRRIYAVALYEDLGLVHGVLLEKLPLSMFGKHYLNKIGQFFLKNESLPPTSKVDWKVL</sequence>
<dbReference type="OrthoDB" id="2157530at2759"/>
<dbReference type="AlphaFoldDB" id="A0A135SWG5"/>
<organism evidence="2 3">
    <name type="scientific">Colletotrichum simmondsii</name>
    <dbReference type="NCBI Taxonomy" id="703756"/>
    <lineage>
        <taxon>Eukaryota</taxon>
        <taxon>Fungi</taxon>
        <taxon>Dikarya</taxon>
        <taxon>Ascomycota</taxon>
        <taxon>Pezizomycotina</taxon>
        <taxon>Sordariomycetes</taxon>
        <taxon>Hypocreomycetidae</taxon>
        <taxon>Glomerellales</taxon>
        <taxon>Glomerellaceae</taxon>
        <taxon>Colletotrichum</taxon>
        <taxon>Colletotrichum acutatum species complex</taxon>
    </lineage>
</organism>
<evidence type="ECO:0000313" key="2">
    <source>
        <dbReference type="EMBL" id="KXH40254.1"/>
    </source>
</evidence>
<proteinExistence type="predicted"/>
<comment type="caution">
    <text evidence="2">The sequence shown here is derived from an EMBL/GenBank/DDBJ whole genome shotgun (WGS) entry which is preliminary data.</text>
</comment>
<dbReference type="PANTHER" id="PTHR33112:SF16">
    <property type="entry name" value="HETEROKARYON INCOMPATIBILITY DOMAIN-CONTAINING PROTEIN"/>
    <property type="match status" value="1"/>
</dbReference>
<dbReference type="Proteomes" id="UP000070328">
    <property type="component" value="Unassembled WGS sequence"/>
</dbReference>
<gene>
    <name evidence="2" type="ORF">CSIM01_06431</name>
</gene>
<evidence type="ECO:0000259" key="1">
    <source>
        <dbReference type="Pfam" id="PF06985"/>
    </source>
</evidence>